<dbReference type="STRING" id="1121942.SAMN02745148_03303"/>
<proteinExistence type="predicted"/>
<sequence>MSAQQQSTRSSIAHRLNLALVAGGLVAGLGIAGAAQAQEDREGWPQSFTVGTASQGGTYFVYGSGWANLIADQLGLSGGGEVTGGPTQNLALVHNNEVAFGLTTMGPASDALSGKSPLAPGIVMDNVCAMFPMYETPFSITALSDSGITSISEIPDGATIGFGPAGSTSDTYFPAILEELGVEFERRNGGWNDLAGQLQDGLIDVIAFAAGIPIPAVSQLEVQTDVNIIEFTEQEQAEAIEAFPVSEFSIPASTYSTLEQDSRVVSMWNFAIAGCDLPDDFVYEATRITMENNDKMRSIHRSAETTVPENIKHNQVIPFHPGAARWYEENGHDIPEDMVHQ</sequence>
<reference evidence="1 2" key="1">
    <citation type="submission" date="2016-11" db="EMBL/GenBank/DDBJ databases">
        <authorList>
            <person name="Jaros S."/>
            <person name="Januszkiewicz K."/>
            <person name="Wedrychowicz H."/>
        </authorList>
    </citation>
    <scope>NUCLEOTIDE SEQUENCE [LARGE SCALE GENOMIC DNA]</scope>
    <source>
        <strain evidence="1 2">DSM 19980</strain>
    </source>
</reference>
<dbReference type="AlphaFoldDB" id="A0A1M5DPF7"/>
<gene>
    <name evidence="1" type="ORF">SAMN02745148_03303</name>
</gene>
<dbReference type="CDD" id="cd13570">
    <property type="entry name" value="PBP2_TAXI_TRAP_like_2"/>
    <property type="match status" value="1"/>
</dbReference>
<dbReference type="EMBL" id="FQUJ01000018">
    <property type="protein sequence ID" value="SHF68786.1"/>
    <property type="molecule type" value="Genomic_DNA"/>
</dbReference>
<organism evidence="1 2">
    <name type="scientific">Modicisalibacter ilicicola DSM 19980</name>
    <dbReference type="NCBI Taxonomy" id="1121942"/>
    <lineage>
        <taxon>Bacteria</taxon>
        <taxon>Pseudomonadati</taxon>
        <taxon>Pseudomonadota</taxon>
        <taxon>Gammaproteobacteria</taxon>
        <taxon>Oceanospirillales</taxon>
        <taxon>Halomonadaceae</taxon>
        <taxon>Modicisalibacter</taxon>
    </lineage>
</organism>
<dbReference type="InterPro" id="IPR011852">
    <property type="entry name" value="TRAP_TAXI"/>
</dbReference>
<dbReference type="OrthoDB" id="9776669at2"/>
<dbReference type="Proteomes" id="UP000184346">
    <property type="component" value="Unassembled WGS sequence"/>
</dbReference>
<dbReference type="PANTHER" id="PTHR42941">
    <property type="entry name" value="SLL1037 PROTEIN"/>
    <property type="match status" value="1"/>
</dbReference>
<name>A0A1M5DPF7_9GAMM</name>
<dbReference type="NCBIfam" id="TIGR02122">
    <property type="entry name" value="TRAP_TAXI"/>
    <property type="match status" value="1"/>
</dbReference>
<dbReference type="Pfam" id="PF16868">
    <property type="entry name" value="NMT1_3"/>
    <property type="match status" value="1"/>
</dbReference>
<dbReference type="Gene3D" id="3.40.190.10">
    <property type="entry name" value="Periplasmic binding protein-like II"/>
    <property type="match status" value="2"/>
</dbReference>
<dbReference type="SUPFAM" id="SSF53850">
    <property type="entry name" value="Periplasmic binding protein-like II"/>
    <property type="match status" value="1"/>
</dbReference>
<evidence type="ECO:0000313" key="1">
    <source>
        <dbReference type="EMBL" id="SHF68786.1"/>
    </source>
</evidence>
<evidence type="ECO:0000313" key="2">
    <source>
        <dbReference type="Proteomes" id="UP000184346"/>
    </source>
</evidence>
<protein>
    <recommendedName>
        <fullName evidence="3">TRAP transporter solute receptor, TAXI family</fullName>
    </recommendedName>
</protein>
<dbReference type="PANTHER" id="PTHR42941:SF1">
    <property type="entry name" value="SLL1037 PROTEIN"/>
    <property type="match status" value="1"/>
</dbReference>
<evidence type="ECO:0008006" key="3">
    <source>
        <dbReference type="Google" id="ProtNLM"/>
    </source>
</evidence>
<accession>A0A1M5DPF7</accession>
<dbReference type="RefSeq" id="WP_084671766.1">
    <property type="nucleotide sequence ID" value="NZ_FQUJ01000018.1"/>
</dbReference>
<keyword evidence="2" id="KW-1185">Reference proteome</keyword>